<protein>
    <submittedName>
        <fullName evidence="1">Uncharacterized protein</fullName>
    </submittedName>
</protein>
<evidence type="ECO:0000313" key="1">
    <source>
        <dbReference type="EMBL" id="RZS75319.1"/>
    </source>
</evidence>
<gene>
    <name evidence="1" type="ORF">EV199_1183</name>
</gene>
<dbReference type="Proteomes" id="UP000293874">
    <property type="component" value="Unassembled WGS sequence"/>
</dbReference>
<dbReference type="EMBL" id="SGXA01000001">
    <property type="protein sequence ID" value="RZS75319.1"/>
    <property type="molecule type" value="Genomic_DNA"/>
</dbReference>
<dbReference type="AlphaFoldDB" id="A0A4Q7N2T8"/>
<accession>A0A4Q7N2T8</accession>
<reference evidence="1 2" key="1">
    <citation type="submission" date="2019-02" db="EMBL/GenBank/DDBJ databases">
        <title>Genomic Encyclopedia of Type Strains, Phase IV (KMG-IV): sequencing the most valuable type-strain genomes for metagenomic binning, comparative biology and taxonomic classification.</title>
        <authorList>
            <person name="Goeker M."/>
        </authorList>
    </citation>
    <scope>NUCLEOTIDE SEQUENCE [LARGE SCALE GENOMIC DNA]</scope>
    <source>
        <strain evidence="1 2">DSM 18116</strain>
    </source>
</reference>
<proteinExistence type="predicted"/>
<evidence type="ECO:0000313" key="2">
    <source>
        <dbReference type="Proteomes" id="UP000293874"/>
    </source>
</evidence>
<comment type="caution">
    <text evidence="1">The sequence shown here is derived from an EMBL/GenBank/DDBJ whole genome shotgun (WGS) entry which is preliminary data.</text>
</comment>
<name>A0A4Q7N2T8_9BACT</name>
<keyword evidence="2" id="KW-1185">Reference proteome</keyword>
<organism evidence="1 2">
    <name type="scientific">Pseudobacter ginsenosidimutans</name>
    <dbReference type="NCBI Taxonomy" id="661488"/>
    <lineage>
        <taxon>Bacteria</taxon>
        <taxon>Pseudomonadati</taxon>
        <taxon>Bacteroidota</taxon>
        <taxon>Chitinophagia</taxon>
        <taxon>Chitinophagales</taxon>
        <taxon>Chitinophagaceae</taxon>
        <taxon>Pseudobacter</taxon>
    </lineage>
</organism>
<sequence length="204" mass="23779">MFDKKEIFYQAVDENNALVYAKYRTQIYTRTETDFFSNTSELIKGSGLTKQEEGIHRPDLPLRLNCFKESFWTVDRFETPDDFKTFLNQQLIDHEKIENLHTSKIVVIPTGQTGANKKSVLLENNEGVFDGLELMFNCFNIQQQYVKPEKRYFSRHRLAQKGREEKRLTGFGLYRLGIQGNIPSFYLGGYMSFGELETDDSLIV</sequence>